<gene>
    <name evidence="3" type="ORF">W5A_09144</name>
</gene>
<dbReference type="Proteomes" id="UP000005938">
    <property type="component" value="Unassembled WGS sequence"/>
</dbReference>
<feature type="signal peptide" evidence="1">
    <location>
        <begin position="1"/>
        <end position="18"/>
    </location>
</feature>
<dbReference type="OrthoDB" id="1431594at2"/>
<reference evidence="3 4" key="1">
    <citation type="journal article" date="2012" name="J. Bacteriol.">
        <title>Genome Sequence of the Halotolerant Bacterium Imtechella halotolerans K1T.</title>
        <authorList>
            <person name="Kumar S."/>
            <person name="Vikram S."/>
            <person name="Subramanian S."/>
            <person name="Raghava G.P."/>
            <person name="Pinnaka A.K."/>
        </authorList>
    </citation>
    <scope>NUCLEOTIDE SEQUENCE [LARGE SCALE GENOMIC DNA]</scope>
    <source>
        <strain evidence="3 4">K1</strain>
    </source>
</reference>
<dbReference type="PATRIC" id="fig|946077.3.peg.1851"/>
<dbReference type="Pfam" id="PF13568">
    <property type="entry name" value="OMP_b-brl_2"/>
    <property type="match status" value="1"/>
</dbReference>
<evidence type="ECO:0000259" key="2">
    <source>
        <dbReference type="Pfam" id="PF13568"/>
    </source>
</evidence>
<dbReference type="STRING" id="946077.W5A_09144"/>
<accession>I0WDC3</accession>
<dbReference type="EMBL" id="AJJU01000011">
    <property type="protein sequence ID" value="EID74389.1"/>
    <property type="molecule type" value="Genomic_DNA"/>
</dbReference>
<feature type="domain" description="Outer membrane protein beta-barrel" evidence="2">
    <location>
        <begin position="17"/>
        <end position="160"/>
    </location>
</feature>
<name>I0WDC3_9FLAO</name>
<proteinExistence type="predicted"/>
<evidence type="ECO:0000256" key="1">
    <source>
        <dbReference type="SAM" id="SignalP"/>
    </source>
</evidence>
<dbReference type="InterPro" id="IPR025665">
    <property type="entry name" value="Beta-barrel_OMP_2"/>
</dbReference>
<comment type="caution">
    <text evidence="3">The sequence shown here is derived from an EMBL/GenBank/DDBJ whole genome shotgun (WGS) entry which is preliminary data.</text>
</comment>
<protein>
    <recommendedName>
        <fullName evidence="2">Outer membrane protein beta-barrel domain-containing protein</fullName>
    </recommendedName>
</protein>
<dbReference type="eggNOG" id="COG3637">
    <property type="taxonomic scope" value="Bacteria"/>
</dbReference>
<keyword evidence="1" id="KW-0732">Signal</keyword>
<feature type="chain" id="PRO_5003635141" description="Outer membrane protein beta-barrel domain-containing protein" evidence="1">
    <location>
        <begin position="19"/>
        <end position="189"/>
    </location>
</feature>
<organism evidence="3 4">
    <name type="scientific">Imtechella halotolerans K1</name>
    <dbReference type="NCBI Taxonomy" id="946077"/>
    <lineage>
        <taxon>Bacteria</taxon>
        <taxon>Pseudomonadati</taxon>
        <taxon>Bacteroidota</taxon>
        <taxon>Flavobacteriia</taxon>
        <taxon>Flavobacteriales</taxon>
        <taxon>Flavobacteriaceae</taxon>
        <taxon>Imtechella</taxon>
    </lineage>
</organism>
<evidence type="ECO:0000313" key="3">
    <source>
        <dbReference type="EMBL" id="EID74389.1"/>
    </source>
</evidence>
<evidence type="ECO:0000313" key="4">
    <source>
        <dbReference type="Proteomes" id="UP000005938"/>
    </source>
</evidence>
<dbReference type="AlphaFoldDB" id="I0WDC3"/>
<dbReference type="RefSeq" id="WP_008239737.1">
    <property type="nucleotide sequence ID" value="NZ_AJJU01000011.1"/>
</dbReference>
<sequence>MKKTLIAFFALATTAAFAQDSNAAFGIKGGFNYNSNGKFFKDAQEIPKGPKIGYHVGLYGKIGDDIYFRPELVYTKTKSDYDGDDFDMSKLDMPLLLGIKVIGPLSVFGGPSLQYILDTDFDGIQLNDVKDEFTIGLNAGVALQLGKLGVDLRYERGLSDNEANFVGISNQGRIDTRPEQLILSLSINL</sequence>
<keyword evidence="4" id="KW-1185">Reference proteome</keyword>